<dbReference type="OrthoDB" id="270284at2759"/>
<reference evidence="2" key="1">
    <citation type="submission" date="2021-03" db="EMBL/GenBank/DDBJ databases">
        <title>Chromosome level genome of the anhydrobiotic midge Polypedilum vanderplanki.</title>
        <authorList>
            <person name="Yoshida Y."/>
            <person name="Kikawada T."/>
            <person name="Gusev O."/>
        </authorList>
    </citation>
    <scope>NUCLEOTIDE SEQUENCE</scope>
    <source>
        <strain evidence="2">NIAS01</strain>
        <tissue evidence="2">Whole body or cell culture</tissue>
    </source>
</reference>
<accession>A0A9J6BQV7</accession>
<name>A0A9J6BQV7_POLVA</name>
<dbReference type="EMBL" id="JADBJN010000003">
    <property type="protein sequence ID" value="KAG5672260.1"/>
    <property type="molecule type" value="Genomic_DNA"/>
</dbReference>
<dbReference type="Proteomes" id="UP001107558">
    <property type="component" value="Chromosome 3"/>
</dbReference>
<evidence type="ECO:0000313" key="2">
    <source>
        <dbReference type="EMBL" id="KAG5672260.1"/>
    </source>
</evidence>
<comment type="similarity">
    <text evidence="1">Belongs to the TMA16 family.</text>
</comment>
<protein>
    <recommendedName>
        <fullName evidence="4">Translation machinery-associated protein 16</fullName>
    </recommendedName>
</protein>
<comment type="caution">
    <text evidence="2">The sequence shown here is derived from an EMBL/GenBank/DDBJ whole genome shotgun (WGS) entry which is preliminary data.</text>
</comment>
<dbReference type="GO" id="GO:0005634">
    <property type="term" value="C:nucleus"/>
    <property type="evidence" value="ECO:0007669"/>
    <property type="project" value="TreeGrafter"/>
</dbReference>
<dbReference type="PANTHER" id="PTHR13349">
    <property type="entry name" value="TRANSLATION MACHINERY-ASSOCIATED PROTEIN 16"/>
    <property type="match status" value="1"/>
</dbReference>
<dbReference type="InterPro" id="IPR038356">
    <property type="entry name" value="Tma16_sf"/>
</dbReference>
<dbReference type="PANTHER" id="PTHR13349:SF2">
    <property type="entry name" value="TRANSLATION MACHINERY-ASSOCIATED PROTEIN 16"/>
    <property type="match status" value="1"/>
</dbReference>
<dbReference type="FunFam" id="1.20.1440.170:FF:000001">
    <property type="entry name" value="Translation machinery-associated 16 homolog"/>
    <property type="match status" value="1"/>
</dbReference>
<dbReference type="AlphaFoldDB" id="A0A9J6BQV7"/>
<sequence length="185" mass="22139">MGSKKKLLKRIDEINHPGSRKTLATIRDIKRIKKRDEIKKGHALKANVKGAQLIYFLEKIEEKYGNIEKKKLEPHEFHEIIESYFHRFDEELEQIQLKTQVNKRRQNQHSSREAIIKMNLENEIRNYRAGGLELPNLTDEKIYQKFRNWDGNSHNLQHIEMRFISKSFLDKLAQENEETNKMNVE</sequence>
<dbReference type="Gene3D" id="1.20.1440.170">
    <property type="entry name" value="Translation machinery-associated protein 16-like"/>
    <property type="match status" value="1"/>
</dbReference>
<proteinExistence type="inferred from homology"/>
<organism evidence="2 3">
    <name type="scientific">Polypedilum vanderplanki</name>
    <name type="common">Sleeping chironomid midge</name>
    <dbReference type="NCBI Taxonomy" id="319348"/>
    <lineage>
        <taxon>Eukaryota</taxon>
        <taxon>Metazoa</taxon>
        <taxon>Ecdysozoa</taxon>
        <taxon>Arthropoda</taxon>
        <taxon>Hexapoda</taxon>
        <taxon>Insecta</taxon>
        <taxon>Pterygota</taxon>
        <taxon>Neoptera</taxon>
        <taxon>Endopterygota</taxon>
        <taxon>Diptera</taxon>
        <taxon>Nematocera</taxon>
        <taxon>Chironomoidea</taxon>
        <taxon>Chironomidae</taxon>
        <taxon>Chironominae</taxon>
        <taxon>Polypedilum</taxon>
        <taxon>Polypedilum</taxon>
    </lineage>
</organism>
<evidence type="ECO:0000256" key="1">
    <source>
        <dbReference type="ARBA" id="ARBA00034127"/>
    </source>
</evidence>
<evidence type="ECO:0008006" key="4">
    <source>
        <dbReference type="Google" id="ProtNLM"/>
    </source>
</evidence>
<dbReference type="InterPro" id="IPR021346">
    <property type="entry name" value="Tma16"/>
</dbReference>
<gene>
    <name evidence="2" type="ORF">PVAND_002401</name>
</gene>
<evidence type="ECO:0000313" key="3">
    <source>
        <dbReference type="Proteomes" id="UP001107558"/>
    </source>
</evidence>
<keyword evidence="3" id="KW-1185">Reference proteome</keyword>
<dbReference type="Pfam" id="PF11176">
    <property type="entry name" value="Tma16"/>
    <property type="match status" value="1"/>
</dbReference>